<comment type="caution">
    <text evidence="1">The sequence shown here is derived from an EMBL/GenBank/DDBJ whole genome shotgun (WGS) entry which is preliminary data.</text>
</comment>
<sequence length="107" mass="10752">MADPNKALQLLVAVTGTGAGTAADLGVARGKFGLQVSHTGGPTAVIVDLEGSIDGTNWFALGTWDEASVNSGDIVFITDKPVTQIRGNLTTLTGGTTPTVSAWAAPA</sequence>
<gene>
    <name evidence="1" type="ORF">LCGC14_1212410</name>
</gene>
<dbReference type="EMBL" id="LAZR01006318">
    <property type="protein sequence ID" value="KKM93047.1"/>
    <property type="molecule type" value="Genomic_DNA"/>
</dbReference>
<reference evidence="1" key="1">
    <citation type="journal article" date="2015" name="Nature">
        <title>Complex archaea that bridge the gap between prokaryotes and eukaryotes.</title>
        <authorList>
            <person name="Spang A."/>
            <person name="Saw J.H."/>
            <person name="Jorgensen S.L."/>
            <person name="Zaremba-Niedzwiedzka K."/>
            <person name="Martijn J."/>
            <person name="Lind A.E."/>
            <person name="van Eijk R."/>
            <person name="Schleper C."/>
            <person name="Guy L."/>
            <person name="Ettema T.J."/>
        </authorList>
    </citation>
    <scope>NUCLEOTIDE SEQUENCE</scope>
</reference>
<name>A0A0F9PI96_9ZZZZ</name>
<protein>
    <submittedName>
        <fullName evidence="1">Uncharacterized protein</fullName>
    </submittedName>
</protein>
<organism evidence="1">
    <name type="scientific">marine sediment metagenome</name>
    <dbReference type="NCBI Taxonomy" id="412755"/>
    <lineage>
        <taxon>unclassified sequences</taxon>
        <taxon>metagenomes</taxon>
        <taxon>ecological metagenomes</taxon>
    </lineage>
</organism>
<proteinExistence type="predicted"/>
<evidence type="ECO:0000313" key="1">
    <source>
        <dbReference type="EMBL" id="KKM93047.1"/>
    </source>
</evidence>
<accession>A0A0F9PI96</accession>
<dbReference type="AlphaFoldDB" id="A0A0F9PI96"/>